<dbReference type="AlphaFoldDB" id="A0A1Q2D010"/>
<evidence type="ECO:0000313" key="10">
    <source>
        <dbReference type="EMBL" id="AQP51708.1"/>
    </source>
</evidence>
<reference evidence="10 11" key="1">
    <citation type="journal article" date="2008" name="Int. J. Syst. Evol. Microbiol.">
        <title>Tessaracoccus flavescens sp. nov., isolated from marine sediment.</title>
        <authorList>
            <person name="Lee D.W."/>
            <person name="Lee S.D."/>
        </authorList>
    </citation>
    <scope>NUCLEOTIDE SEQUENCE [LARGE SCALE GENOMIC DNA]</scope>
    <source>
        <strain evidence="10 11">SST-39T</strain>
    </source>
</reference>
<dbReference type="STRING" id="399497.BW733_13610"/>
<evidence type="ECO:0000256" key="3">
    <source>
        <dbReference type="ARBA" id="ARBA00022692"/>
    </source>
</evidence>
<dbReference type="Proteomes" id="UP000188235">
    <property type="component" value="Chromosome"/>
</dbReference>
<dbReference type="InterPro" id="IPR051791">
    <property type="entry name" value="Pra-immunoreactive"/>
</dbReference>
<evidence type="ECO:0000256" key="1">
    <source>
        <dbReference type="ARBA" id="ARBA00004651"/>
    </source>
</evidence>
<dbReference type="KEGG" id="tfa:BW733_13610"/>
<dbReference type="Pfam" id="PF06271">
    <property type="entry name" value="RDD"/>
    <property type="match status" value="1"/>
</dbReference>
<dbReference type="Pfam" id="PF10708">
    <property type="entry name" value="DUF2510"/>
    <property type="match status" value="1"/>
</dbReference>
<sequence length="236" mass="25261">MTSAPQQPPAGWYPDPAGSGGERYWDGIAWSQATRDWPTPTATDHNPIGGPQTYGSPQGGYARPIGAQATQGQPAGFWWRLLGYVIDTILVSIVGSILSSATGLSTQVQGELDRWARELLLWSEAPTGDMPMPADAFWSAMLYSTLISIIVYAAYRTILLGTLSATLGQQAVGLRTVKVGEPADSKLGWGTAAVRGIVGALLYESIGFINGIFAAFTPRKQTLSDMISKTQVLKIR</sequence>
<proteinExistence type="predicted"/>
<feature type="domain" description="DUF2510" evidence="9">
    <location>
        <begin position="10"/>
        <end position="42"/>
    </location>
</feature>
<dbReference type="PANTHER" id="PTHR36115">
    <property type="entry name" value="PROLINE-RICH ANTIGEN HOMOLOG-RELATED"/>
    <property type="match status" value="1"/>
</dbReference>
<dbReference type="InterPro" id="IPR018929">
    <property type="entry name" value="DUF2510"/>
</dbReference>
<feature type="transmembrane region" description="Helical" evidence="7">
    <location>
        <begin position="81"/>
        <end position="104"/>
    </location>
</feature>
<dbReference type="OrthoDB" id="5244233at2"/>
<evidence type="ECO:0000259" key="8">
    <source>
        <dbReference type="Pfam" id="PF06271"/>
    </source>
</evidence>
<accession>A0A1Q2D010</accession>
<evidence type="ECO:0000256" key="2">
    <source>
        <dbReference type="ARBA" id="ARBA00022475"/>
    </source>
</evidence>
<feature type="region of interest" description="Disordered" evidence="6">
    <location>
        <begin position="38"/>
        <end position="61"/>
    </location>
</feature>
<keyword evidence="5 7" id="KW-0472">Membrane</keyword>
<keyword evidence="11" id="KW-1185">Reference proteome</keyword>
<evidence type="ECO:0000256" key="6">
    <source>
        <dbReference type="SAM" id="MobiDB-lite"/>
    </source>
</evidence>
<comment type="subcellular location">
    <subcellularLocation>
        <location evidence="1">Cell membrane</location>
        <topology evidence="1">Multi-pass membrane protein</topology>
    </subcellularLocation>
</comment>
<evidence type="ECO:0000256" key="4">
    <source>
        <dbReference type="ARBA" id="ARBA00022989"/>
    </source>
</evidence>
<evidence type="ECO:0008006" key="12">
    <source>
        <dbReference type="Google" id="ProtNLM"/>
    </source>
</evidence>
<evidence type="ECO:0000256" key="7">
    <source>
        <dbReference type="SAM" id="Phobius"/>
    </source>
</evidence>
<dbReference type="RefSeq" id="WP_077351267.1">
    <property type="nucleotide sequence ID" value="NZ_CP019607.1"/>
</dbReference>
<organism evidence="10 11">
    <name type="scientific">Tessaracoccus flavescens</name>
    <dbReference type="NCBI Taxonomy" id="399497"/>
    <lineage>
        <taxon>Bacteria</taxon>
        <taxon>Bacillati</taxon>
        <taxon>Actinomycetota</taxon>
        <taxon>Actinomycetes</taxon>
        <taxon>Propionibacteriales</taxon>
        <taxon>Propionibacteriaceae</taxon>
        <taxon>Tessaracoccus</taxon>
    </lineage>
</organism>
<dbReference type="InterPro" id="IPR010432">
    <property type="entry name" value="RDD"/>
</dbReference>
<dbReference type="GO" id="GO:0005886">
    <property type="term" value="C:plasma membrane"/>
    <property type="evidence" value="ECO:0007669"/>
    <property type="project" value="UniProtKB-SubCell"/>
</dbReference>
<keyword evidence="2" id="KW-1003">Cell membrane</keyword>
<feature type="domain" description="RDD" evidence="8">
    <location>
        <begin position="75"/>
        <end position="228"/>
    </location>
</feature>
<evidence type="ECO:0000313" key="11">
    <source>
        <dbReference type="Proteomes" id="UP000188235"/>
    </source>
</evidence>
<keyword evidence="4 7" id="KW-1133">Transmembrane helix</keyword>
<dbReference type="PANTHER" id="PTHR36115:SF9">
    <property type="entry name" value="LMO1584 PROTEIN"/>
    <property type="match status" value="1"/>
</dbReference>
<gene>
    <name evidence="10" type="ORF">BW733_13610</name>
</gene>
<protein>
    <recommendedName>
        <fullName evidence="12">RDD family protein</fullName>
    </recommendedName>
</protein>
<keyword evidence="3 7" id="KW-0812">Transmembrane</keyword>
<feature type="transmembrane region" description="Helical" evidence="7">
    <location>
        <begin position="136"/>
        <end position="155"/>
    </location>
</feature>
<dbReference type="EMBL" id="CP019607">
    <property type="protein sequence ID" value="AQP51708.1"/>
    <property type="molecule type" value="Genomic_DNA"/>
</dbReference>
<evidence type="ECO:0000259" key="9">
    <source>
        <dbReference type="Pfam" id="PF10708"/>
    </source>
</evidence>
<name>A0A1Q2D010_9ACTN</name>
<evidence type="ECO:0000256" key="5">
    <source>
        <dbReference type="ARBA" id="ARBA00023136"/>
    </source>
</evidence>